<feature type="region of interest" description="Disordered" evidence="6">
    <location>
        <begin position="27"/>
        <end position="50"/>
    </location>
</feature>
<dbReference type="Proteomes" id="UP000053144">
    <property type="component" value="Chromosome 11"/>
</dbReference>
<reference evidence="8" key="1">
    <citation type="journal article" date="2015" name="Proc. Natl. Acad. Sci. U.S.A.">
        <title>Genome sequencing of adzuki bean (Vigna angularis) provides insight into high starch and low fat accumulation and domestication.</title>
        <authorList>
            <person name="Yang K."/>
            <person name="Tian Z."/>
            <person name="Chen C."/>
            <person name="Luo L."/>
            <person name="Zhao B."/>
            <person name="Wang Z."/>
            <person name="Yu L."/>
            <person name="Li Y."/>
            <person name="Sun Y."/>
            <person name="Li W."/>
            <person name="Chen Y."/>
            <person name="Li Y."/>
            <person name="Zhang Y."/>
            <person name="Ai D."/>
            <person name="Zhao J."/>
            <person name="Shang C."/>
            <person name="Ma Y."/>
            <person name="Wu B."/>
            <person name="Wang M."/>
            <person name="Gao L."/>
            <person name="Sun D."/>
            <person name="Zhang P."/>
            <person name="Guo F."/>
            <person name="Wang W."/>
            <person name="Li Y."/>
            <person name="Wang J."/>
            <person name="Varshney R.K."/>
            <person name="Wang J."/>
            <person name="Ling H.Q."/>
            <person name="Wan P."/>
        </authorList>
    </citation>
    <scope>NUCLEOTIDE SEQUENCE</scope>
    <source>
        <strain evidence="8">cv. Jingnong 6</strain>
    </source>
</reference>
<evidence type="ECO:0000256" key="5">
    <source>
        <dbReference type="ARBA" id="ARBA00023136"/>
    </source>
</evidence>
<dbReference type="PANTHER" id="PTHR31113:SF5">
    <property type="entry name" value="OS04G0405700 PROTEIN"/>
    <property type="match status" value="1"/>
</dbReference>
<dbReference type="AlphaFoldDB" id="A0A0L9VT53"/>
<dbReference type="STRING" id="3914.A0A0L9VT53"/>
<protein>
    <submittedName>
        <fullName evidence="7">Uncharacterized protein</fullName>
    </submittedName>
</protein>
<dbReference type="EMBL" id="CM003381">
    <property type="protein sequence ID" value="KOM58255.1"/>
    <property type="molecule type" value="Genomic_DNA"/>
</dbReference>
<keyword evidence="5" id="KW-0472">Membrane</keyword>
<dbReference type="GO" id="GO:0016020">
    <property type="term" value="C:membrane"/>
    <property type="evidence" value="ECO:0007669"/>
    <property type="project" value="UniProtKB-SubCell"/>
</dbReference>
<evidence type="ECO:0000313" key="8">
    <source>
        <dbReference type="Proteomes" id="UP000053144"/>
    </source>
</evidence>
<dbReference type="Gramene" id="KOM58255">
    <property type="protein sequence ID" value="KOM58255"/>
    <property type="gene ID" value="LR48_Vigan11g128900"/>
</dbReference>
<evidence type="ECO:0000313" key="7">
    <source>
        <dbReference type="EMBL" id="KOM58255.1"/>
    </source>
</evidence>
<evidence type="ECO:0000256" key="2">
    <source>
        <dbReference type="ARBA" id="ARBA00009074"/>
    </source>
</evidence>
<feature type="compositionally biased region" description="Acidic residues" evidence="6">
    <location>
        <begin position="29"/>
        <end position="43"/>
    </location>
</feature>
<evidence type="ECO:0000256" key="3">
    <source>
        <dbReference type="ARBA" id="ARBA00022692"/>
    </source>
</evidence>
<gene>
    <name evidence="7" type="ORF">LR48_Vigan11g128900</name>
</gene>
<dbReference type="PANTHER" id="PTHR31113">
    <property type="entry name" value="UPF0496 PROTEIN 3-RELATED"/>
    <property type="match status" value="1"/>
</dbReference>
<name>A0A0L9VT53_PHAAN</name>
<keyword evidence="4" id="KW-1133">Transmembrane helix</keyword>
<sequence>MLEDPPLPTPMLLFAHLPIQIPILKGTTEVEESEEEEEDDEDASTTSLNVLQHDSNSVREALAKSKPINNVTCLVSTYFDHNETTSDFCLRLLLTILRAHDLYAPLSRLLSVLPVDGLPLSQAQCDHAYDLFLQFDRQENPFVLSHLHQLRNSLSHLKGDIQRVLCRCHSQICMFRHPTAGCAVISITVIVTL</sequence>
<keyword evidence="3" id="KW-0812">Transmembrane</keyword>
<evidence type="ECO:0000256" key="1">
    <source>
        <dbReference type="ARBA" id="ARBA00004370"/>
    </source>
</evidence>
<proteinExistence type="inferred from homology"/>
<evidence type="ECO:0000256" key="6">
    <source>
        <dbReference type="SAM" id="MobiDB-lite"/>
    </source>
</evidence>
<dbReference type="InterPro" id="IPR007749">
    <property type="entry name" value="DUF677"/>
</dbReference>
<comment type="subcellular location">
    <subcellularLocation>
        <location evidence="1">Membrane</location>
    </subcellularLocation>
</comment>
<accession>A0A0L9VT53</accession>
<comment type="similarity">
    <text evidence="2">Belongs to the UPF0496 family.</text>
</comment>
<organism evidence="7 8">
    <name type="scientific">Phaseolus angularis</name>
    <name type="common">Azuki bean</name>
    <name type="synonym">Vigna angularis</name>
    <dbReference type="NCBI Taxonomy" id="3914"/>
    <lineage>
        <taxon>Eukaryota</taxon>
        <taxon>Viridiplantae</taxon>
        <taxon>Streptophyta</taxon>
        <taxon>Embryophyta</taxon>
        <taxon>Tracheophyta</taxon>
        <taxon>Spermatophyta</taxon>
        <taxon>Magnoliopsida</taxon>
        <taxon>eudicotyledons</taxon>
        <taxon>Gunneridae</taxon>
        <taxon>Pentapetalae</taxon>
        <taxon>rosids</taxon>
        <taxon>fabids</taxon>
        <taxon>Fabales</taxon>
        <taxon>Fabaceae</taxon>
        <taxon>Papilionoideae</taxon>
        <taxon>50 kb inversion clade</taxon>
        <taxon>NPAAA clade</taxon>
        <taxon>indigoferoid/millettioid clade</taxon>
        <taxon>Phaseoleae</taxon>
        <taxon>Vigna</taxon>
    </lineage>
</organism>
<evidence type="ECO:0000256" key="4">
    <source>
        <dbReference type="ARBA" id="ARBA00022989"/>
    </source>
</evidence>